<sequence length="137" mass="15185">MTQDKIQNEIEEKGLASIPGSHSVDETVAKLENMLREKQVKLFAIIDHSGEARQAGLEMRPTKLLIFGNPRGGTPLMLAAPTTAIDLPLKLLVWEDGEGKVWITYNTPQYLQERHQFPKELLANIAVIEAIAANAAR</sequence>
<accession>A0A841JWJ4</accession>
<proteinExistence type="predicted"/>
<keyword evidence="3" id="KW-1185">Reference proteome</keyword>
<organism evidence="2 3">
    <name type="scientific">Silvibacterium bohemicum</name>
    <dbReference type="NCBI Taxonomy" id="1577686"/>
    <lineage>
        <taxon>Bacteria</taxon>
        <taxon>Pseudomonadati</taxon>
        <taxon>Acidobacteriota</taxon>
        <taxon>Terriglobia</taxon>
        <taxon>Terriglobales</taxon>
        <taxon>Acidobacteriaceae</taxon>
        <taxon>Silvibacterium</taxon>
    </lineage>
</organism>
<dbReference type="OrthoDB" id="9797709at2"/>
<dbReference type="InterPro" id="IPR005180">
    <property type="entry name" value="DUF302"/>
</dbReference>
<dbReference type="Gene3D" id="3.30.310.70">
    <property type="entry name" value="TT1751-like domain"/>
    <property type="match status" value="1"/>
</dbReference>
<feature type="domain" description="DUF302" evidence="1">
    <location>
        <begin position="46"/>
        <end position="108"/>
    </location>
</feature>
<dbReference type="CDD" id="cd14797">
    <property type="entry name" value="DUF302"/>
    <property type="match status" value="1"/>
</dbReference>
<evidence type="ECO:0000313" key="3">
    <source>
        <dbReference type="Proteomes" id="UP000538666"/>
    </source>
</evidence>
<evidence type="ECO:0000313" key="2">
    <source>
        <dbReference type="EMBL" id="MBB6145520.1"/>
    </source>
</evidence>
<dbReference type="SUPFAM" id="SSF103247">
    <property type="entry name" value="TT1751-like"/>
    <property type="match status" value="1"/>
</dbReference>
<dbReference type="InterPro" id="IPR035923">
    <property type="entry name" value="TT1751-like_sf"/>
</dbReference>
<dbReference type="PANTHER" id="PTHR38342:SF2">
    <property type="entry name" value="INNER MEMBRANE OR EXPORTED"/>
    <property type="match status" value="1"/>
</dbReference>
<dbReference type="AlphaFoldDB" id="A0A841JWJ4"/>
<evidence type="ECO:0000259" key="1">
    <source>
        <dbReference type="Pfam" id="PF03625"/>
    </source>
</evidence>
<dbReference type="RefSeq" id="WP_050060588.1">
    <property type="nucleotide sequence ID" value="NZ_JACHEK010000007.1"/>
</dbReference>
<dbReference type="PANTHER" id="PTHR38342">
    <property type="entry name" value="SLR5037 PROTEIN"/>
    <property type="match status" value="1"/>
</dbReference>
<name>A0A841JWJ4_9BACT</name>
<protein>
    <submittedName>
        <fullName evidence="2">Uncharacterized protein (DUF302 family)</fullName>
    </submittedName>
</protein>
<dbReference type="Pfam" id="PF03625">
    <property type="entry name" value="DUF302"/>
    <property type="match status" value="1"/>
</dbReference>
<dbReference type="EMBL" id="JACHEK010000007">
    <property type="protein sequence ID" value="MBB6145520.1"/>
    <property type="molecule type" value="Genomic_DNA"/>
</dbReference>
<dbReference type="Proteomes" id="UP000538666">
    <property type="component" value="Unassembled WGS sequence"/>
</dbReference>
<reference evidence="2 3" key="1">
    <citation type="submission" date="2020-08" db="EMBL/GenBank/DDBJ databases">
        <title>Genomic Encyclopedia of Type Strains, Phase IV (KMG-IV): sequencing the most valuable type-strain genomes for metagenomic binning, comparative biology and taxonomic classification.</title>
        <authorList>
            <person name="Goeker M."/>
        </authorList>
    </citation>
    <scope>NUCLEOTIDE SEQUENCE [LARGE SCALE GENOMIC DNA]</scope>
    <source>
        <strain evidence="2 3">DSM 103733</strain>
    </source>
</reference>
<comment type="caution">
    <text evidence="2">The sequence shown here is derived from an EMBL/GenBank/DDBJ whole genome shotgun (WGS) entry which is preliminary data.</text>
</comment>
<gene>
    <name evidence="2" type="ORF">HNQ77_003481</name>
</gene>